<organism evidence="2 3">
    <name type="scientific">Eubacterium callanderi</name>
    <dbReference type="NCBI Taxonomy" id="53442"/>
    <lineage>
        <taxon>Bacteria</taxon>
        <taxon>Bacillati</taxon>
        <taxon>Bacillota</taxon>
        <taxon>Clostridia</taxon>
        <taxon>Eubacteriales</taxon>
        <taxon>Eubacteriaceae</taxon>
        <taxon>Eubacterium</taxon>
    </lineage>
</organism>
<dbReference type="SUPFAM" id="SSF51735">
    <property type="entry name" value="NAD(P)-binding Rossmann-fold domains"/>
    <property type="match status" value="1"/>
</dbReference>
<dbReference type="PANTHER" id="PTHR43245">
    <property type="entry name" value="BIFUNCTIONAL POLYMYXIN RESISTANCE PROTEIN ARNA"/>
    <property type="match status" value="1"/>
</dbReference>
<dbReference type="InterPro" id="IPR001509">
    <property type="entry name" value="Epimerase_deHydtase"/>
</dbReference>
<dbReference type="RefSeq" id="WP_180494299.1">
    <property type="nucleotide sequence ID" value="NZ_JACCKS010000039.1"/>
</dbReference>
<sequence>MINYSNREKRNFYEKIIIFGASGNVGSYFTKYAAEFFKDSDFEIIASGRRKTNVFEQFGVKYVDVDVTKSSDFDKLPKDDIYAVIMLAAVIPSYMNNYNAKAYLDTNIMGTYNVLEYCRKNNVDRILFSTTVFDISLYAEEGMILKPDMPKNFSYKGDHAVYVISKNTAIELIEHYHQEYGIKKFIFRFPTIYGYSPYQYYFPNGVKTMRPLYKTINNAMEGKPIEIWGDPNYAKDMVHVYDCAQMMCKAINVDRDEGFYNVGTGIPVTLQEQCETIIDVFSPKDKPSEIIYHPEVSNGGGFLMDIENAIDELGYAPEYDCKKLFEDYKKEMKLNRFMELRKQD</sequence>
<dbReference type="Proteomes" id="UP000586254">
    <property type="component" value="Unassembled WGS sequence"/>
</dbReference>
<accession>A0A853JUK1</accession>
<feature type="domain" description="NAD-dependent epimerase/dehydratase" evidence="1">
    <location>
        <begin position="16"/>
        <end position="263"/>
    </location>
</feature>
<dbReference type="InterPro" id="IPR036291">
    <property type="entry name" value="NAD(P)-bd_dom_sf"/>
</dbReference>
<dbReference type="EMBL" id="JACCKS010000039">
    <property type="protein sequence ID" value="NZA40254.1"/>
    <property type="molecule type" value="Genomic_DNA"/>
</dbReference>
<proteinExistence type="predicted"/>
<evidence type="ECO:0000259" key="1">
    <source>
        <dbReference type="Pfam" id="PF01370"/>
    </source>
</evidence>
<evidence type="ECO:0000313" key="2">
    <source>
        <dbReference type="EMBL" id="NZA40254.1"/>
    </source>
</evidence>
<protein>
    <submittedName>
        <fullName evidence="2">NAD(P)-dependent oxidoreductase</fullName>
    </submittedName>
</protein>
<dbReference type="Gene3D" id="3.40.50.720">
    <property type="entry name" value="NAD(P)-binding Rossmann-like Domain"/>
    <property type="match status" value="1"/>
</dbReference>
<dbReference type="AlphaFoldDB" id="A0A853JUK1"/>
<evidence type="ECO:0000313" key="3">
    <source>
        <dbReference type="Proteomes" id="UP000586254"/>
    </source>
</evidence>
<dbReference type="Pfam" id="PF01370">
    <property type="entry name" value="Epimerase"/>
    <property type="match status" value="1"/>
</dbReference>
<dbReference type="InterPro" id="IPR050177">
    <property type="entry name" value="Lipid_A_modif_metabolic_enz"/>
</dbReference>
<reference evidence="2 3" key="1">
    <citation type="submission" date="2020-07" db="EMBL/GenBank/DDBJ databases">
        <title>Organ Donor 1.</title>
        <authorList>
            <person name="Marsh A.J."/>
            <person name="Azcarate-Peril M.A."/>
        </authorList>
    </citation>
    <scope>NUCLEOTIDE SEQUENCE [LARGE SCALE GENOMIC DNA]</scope>
    <source>
        <strain evidence="2 3">AMC0717</strain>
    </source>
</reference>
<gene>
    <name evidence="2" type="ORF">H0N91_19490</name>
</gene>
<comment type="caution">
    <text evidence="2">The sequence shown here is derived from an EMBL/GenBank/DDBJ whole genome shotgun (WGS) entry which is preliminary data.</text>
</comment>
<name>A0A853JUK1_9FIRM</name>